<evidence type="ECO:0000313" key="2">
    <source>
        <dbReference type="EMBL" id="CAH2016054.1"/>
    </source>
</evidence>
<dbReference type="EMBL" id="CAKOFQ010008758">
    <property type="protein sequence ID" value="CAH2015839.1"/>
    <property type="molecule type" value="Genomic_DNA"/>
</dbReference>
<dbReference type="AlphaFoldDB" id="A0A9P0QA74"/>
<gene>
    <name evidence="1" type="ORF">ACAOBT_LOCUS34982</name>
    <name evidence="2" type="ORF">ACAOBT_LOCUS35112</name>
</gene>
<evidence type="ECO:0000313" key="1">
    <source>
        <dbReference type="EMBL" id="CAH2015839.1"/>
    </source>
</evidence>
<evidence type="ECO:0000313" key="3">
    <source>
        <dbReference type="Proteomes" id="UP001152888"/>
    </source>
</evidence>
<dbReference type="EMBL" id="CAKOFQ010008803">
    <property type="protein sequence ID" value="CAH2016054.1"/>
    <property type="molecule type" value="Genomic_DNA"/>
</dbReference>
<comment type="caution">
    <text evidence="1">The sequence shown here is derived from an EMBL/GenBank/DDBJ whole genome shotgun (WGS) entry which is preliminary data.</text>
</comment>
<name>A0A9P0QA74_ACAOB</name>
<reference evidence="1" key="1">
    <citation type="submission" date="2022-03" db="EMBL/GenBank/DDBJ databases">
        <authorList>
            <person name="Sayadi A."/>
        </authorList>
    </citation>
    <scope>NUCLEOTIDE SEQUENCE</scope>
</reference>
<sequence length="48" mass="6116">MSLRRSKSPHVWNTRRRVDVLCLKVCETVLRRHRITKDCYRNWQRWLY</sequence>
<dbReference type="Proteomes" id="UP001152888">
    <property type="component" value="Unassembled WGS sequence"/>
</dbReference>
<keyword evidence="3" id="KW-1185">Reference proteome</keyword>
<accession>A0A9P0QA74</accession>
<organism evidence="1 3">
    <name type="scientific">Acanthoscelides obtectus</name>
    <name type="common">Bean weevil</name>
    <name type="synonym">Bruchus obtectus</name>
    <dbReference type="NCBI Taxonomy" id="200917"/>
    <lineage>
        <taxon>Eukaryota</taxon>
        <taxon>Metazoa</taxon>
        <taxon>Ecdysozoa</taxon>
        <taxon>Arthropoda</taxon>
        <taxon>Hexapoda</taxon>
        <taxon>Insecta</taxon>
        <taxon>Pterygota</taxon>
        <taxon>Neoptera</taxon>
        <taxon>Endopterygota</taxon>
        <taxon>Coleoptera</taxon>
        <taxon>Polyphaga</taxon>
        <taxon>Cucujiformia</taxon>
        <taxon>Chrysomeloidea</taxon>
        <taxon>Chrysomelidae</taxon>
        <taxon>Bruchinae</taxon>
        <taxon>Bruchini</taxon>
        <taxon>Acanthoscelides</taxon>
    </lineage>
</organism>
<protein>
    <submittedName>
        <fullName evidence="1">Uncharacterized protein</fullName>
    </submittedName>
</protein>
<proteinExistence type="predicted"/>